<evidence type="ECO:0000313" key="3">
    <source>
        <dbReference type="Proteomes" id="UP000587527"/>
    </source>
</evidence>
<dbReference type="PIRSF" id="PIRSF005028">
    <property type="entry name" value="KhtT"/>
    <property type="match status" value="1"/>
</dbReference>
<accession>A0A841BMV6</accession>
<dbReference type="GO" id="GO:0006813">
    <property type="term" value="P:potassium ion transport"/>
    <property type="evidence" value="ECO:0007669"/>
    <property type="project" value="InterPro"/>
</dbReference>
<dbReference type="InterPro" id="IPR026278">
    <property type="entry name" value="KhtT"/>
</dbReference>
<dbReference type="AlphaFoldDB" id="A0A841BMV6"/>
<sequence>MDVERTALPGIGLRHEFRTSRGQHAAVVSHVSGRRDLVIYRPDDPDTAIAALSLTTDEANGVAELLGTARIVERLADLQRQVVGLKTTQVPIIAGSPYDGRTLGDTRSRTRTGTSIVAVIRAGEIVASPRPDYVFHPGDLVVAVGTEEGTAAVADIFAHG</sequence>
<dbReference type="InterPro" id="IPR058776">
    <property type="entry name" value="KhtT-like_N"/>
</dbReference>
<dbReference type="Pfam" id="PF02080">
    <property type="entry name" value="TrkA_C"/>
    <property type="match status" value="1"/>
</dbReference>
<proteinExistence type="predicted"/>
<evidence type="ECO:0000313" key="2">
    <source>
        <dbReference type="EMBL" id="MBB5869005.1"/>
    </source>
</evidence>
<organism evidence="2 3">
    <name type="scientific">Allocatelliglobosispora scoriae</name>
    <dbReference type="NCBI Taxonomy" id="643052"/>
    <lineage>
        <taxon>Bacteria</taxon>
        <taxon>Bacillati</taxon>
        <taxon>Actinomycetota</taxon>
        <taxon>Actinomycetes</taxon>
        <taxon>Micromonosporales</taxon>
        <taxon>Micromonosporaceae</taxon>
        <taxon>Allocatelliglobosispora</taxon>
    </lineage>
</organism>
<comment type="caution">
    <text evidence="2">The sequence shown here is derived from an EMBL/GenBank/DDBJ whole genome shotgun (WGS) entry which is preliminary data.</text>
</comment>
<dbReference type="Proteomes" id="UP000587527">
    <property type="component" value="Unassembled WGS sequence"/>
</dbReference>
<dbReference type="RefSeq" id="WP_184835350.1">
    <property type="nucleotide sequence ID" value="NZ_JACHMN010000002.1"/>
</dbReference>
<name>A0A841BMV6_9ACTN</name>
<dbReference type="InterPro" id="IPR050144">
    <property type="entry name" value="AAE_transporter"/>
</dbReference>
<protein>
    <submittedName>
        <fullName evidence="2">TrkA domain protein</fullName>
    </submittedName>
</protein>
<keyword evidence="3" id="KW-1185">Reference proteome</keyword>
<dbReference type="PROSITE" id="PS51202">
    <property type="entry name" value="RCK_C"/>
    <property type="match status" value="1"/>
</dbReference>
<dbReference type="Pfam" id="PF25991">
    <property type="entry name" value="KhtT_N"/>
    <property type="match status" value="1"/>
</dbReference>
<dbReference type="PANTHER" id="PTHR30445:SF8">
    <property type="entry name" value="K(+)_H(+) ANTIPORTER SUBUNIT KHTT"/>
    <property type="match status" value="1"/>
</dbReference>
<reference evidence="2 3" key="1">
    <citation type="submission" date="2020-08" db="EMBL/GenBank/DDBJ databases">
        <title>Sequencing the genomes of 1000 actinobacteria strains.</title>
        <authorList>
            <person name="Klenk H.-P."/>
        </authorList>
    </citation>
    <scope>NUCLEOTIDE SEQUENCE [LARGE SCALE GENOMIC DNA]</scope>
    <source>
        <strain evidence="2 3">DSM 45362</strain>
    </source>
</reference>
<dbReference type="Gene3D" id="3.30.70.1450">
    <property type="entry name" value="Regulator of K+ conductance, C-terminal domain"/>
    <property type="match status" value="1"/>
</dbReference>
<dbReference type="EMBL" id="JACHMN010000002">
    <property type="protein sequence ID" value="MBB5869005.1"/>
    <property type="molecule type" value="Genomic_DNA"/>
</dbReference>
<dbReference type="InterPro" id="IPR036721">
    <property type="entry name" value="RCK_C_sf"/>
</dbReference>
<dbReference type="GO" id="GO:0008324">
    <property type="term" value="F:monoatomic cation transmembrane transporter activity"/>
    <property type="evidence" value="ECO:0007669"/>
    <property type="project" value="InterPro"/>
</dbReference>
<gene>
    <name evidence="2" type="ORF">F4553_002384</name>
</gene>
<dbReference type="InterPro" id="IPR006037">
    <property type="entry name" value="RCK_C"/>
</dbReference>
<feature type="domain" description="RCK C-terminal" evidence="1">
    <location>
        <begin position="73"/>
        <end position="159"/>
    </location>
</feature>
<dbReference type="SUPFAM" id="SSF116726">
    <property type="entry name" value="TrkA C-terminal domain-like"/>
    <property type="match status" value="1"/>
</dbReference>
<evidence type="ECO:0000259" key="1">
    <source>
        <dbReference type="PROSITE" id="PS51202"/>
    </source>
</evidence>
<dbReference type="PANTHER" id="PTHR30445">
    <property type="entry name" value="K(+)_H(+) ANTIPORTER SUBUNIT KHTT"/>
    <property type="match status" value="1"/>
</dbReference>